<reference evidence="4 5" key="1">
    <citation type="submission" date="2018-01" db="EMBL/GenBank/DDBJ databases">
        <authorList>
            <person name="Clerissi C."/>
        </authorList>
    </citation>
    <scope>NUCLEOTIDE SEQUENCE [LARGE SCALE GENOMIC DNA]</scope>
    <source>
        <strain evidence="2">Cupriavidus taiwanensis STM 6082</strain>
        <strain evidence="3">Cupriavidus taiwanensis STM 6160</strain>
        <plasmid evidence="3">II</plasmid>
        <plasmid evidence="4">ii</plasmid>
    </source>
</reference>
<feature type="region of interest" description="Disordered" evidence="1">
    <location>
        <begin position="1"/>
        <end position="50"/>
    </location>
</feature>
<dbReference type="Proteomes" id="UP000255168">
    <property type="component" value="Plasmid II"/>
</dbReference>
<name>A0A375HQG0_9BURK</name>
<sequence>MQVDGDVPGPGRQRLDVDDVMEQRQVREELPQSGRRRDRVMRHPVPRHGGACNAEQDCRGKRHHQFLVAAPQHRQRMLADLQPSAGCQAARRQEAADHQEHLHRDAGVVIEPVHQPRRQLVGGVGHRSIEGEVVQDDQLRTDGFQGVDARQSRRAGAHCYRENAKSGEGAILPAAPALNVAQCIHYADWLHSGFACCQFDSRRAAGGRPLVGLPAQRHRRYADAVRLLGEHIAPIAHPSLPPCARAAPGAGAERAASASEPERLLADPGRRAAAGRDIPLPVKKCVT</sequence>
<accession>A0A375HQG0</accession>
<evidence type="ECO:0000313" key="2">
    <source>
        <dbReference type="EMBL" id="SOZ38691.1"/>
    </source>
</evidence>
<keyword evidence="5" id="KW-1185">Reference proteome</keyword>
<feature type="compositionally biased region" description="Basic residues" evidence="1">
    <location>
        <begin position="34"/>
        <end position="46"/>
    </location>
</feature>
<proteinExistence type="predicted"/>
<geneLocation type="plasmid" evidence="4">
    <name>ii</name>
</geneLocation>
<geneLocation type="plasmid" evidence="3">
    <name>II</name>
</geneLocation>
<organism evidence="3 4">
    <name type="scientific">Cupriavidus neocaledonicus</name>
    <dbReference type="NCBI Taxonomy" id="1040979"/>
    <lineage>
        <taxon>Bacteria</taxon>
        <taxon>Pseudomonadati</taxon>
        <taxon>Pseudomonadota</taxon>
        <taxon>Betaproteobacteria</taxon>
        <taxon>Burkholderiales</taxon>
        <taxon>Burkholderiaceae</taxon>
        <taxon>Cupriavidus</taxon>
    </lineage>
</organism>
<keyword evidence="3" id="KW-0614">Plasmid</keyword>
<feature type="compositionally biased region" description="Low complexity" evidence="1">
    <location>
        <begin position="246"/>
        <end position="259"/>
    </location>
</feature>
<evidence type="ECO:0000313" key="5">
    <source>
        <dbReference type="Proteomes" id="UP000256710"/>
    </source>
</evidence>
<feature type="compositionally biased region" description="Basic and acidic residues" evidence="1">
    <location>
        <begin position="260"/>
        <end position="270"/>
    </location>
</feature>
<dbReference type="AlphaFoldDB" id="A0A375HQG0"/>
<evidence type="ECO:0000313" key="3">
    <source>
        <dbReference type="EMBL" id="SPD59665.1"/>
    </source>
</evidence>
<dbReference type="Proteomes" id="UP000256710">
    <property type="component" value="Unassembled WGS sequence"/>
</dbReference>
<evidence type="ECO:0000256" key="1">
    <source>
        <dbReference type="SAM" id="MobiDB-lite"/>
    </source>
</evidence>
<dbReference type="EMBL" id="OFTC01000034">
    <property type="protein sequence ID" value="SOZ38691.1"/>
    <property type="molecule type" value="Genomic_DNA"/>
</dbReference>
<dbReference type="EMBL" id="LT984807">
    <property type="protein sequence ID" value="SPD59665.1"/>
    <property type="molecule type" value="Genomic_DNA"/>
</dbReference>
<gene>
    <name evidence="2" type="ORF">CBM2605_B110220</name>
    <name evidence="3" type="ORF">CBM2607_MP20317</name>
</gene>
<evidence type="ECO:0000313" key="4">
    <source>
        <dbReference type="Proteomes" id="UP000255168"/>
    </source>
</evidence>
<protein>
    <submittedName>
        <fullName evidence="3">Uncharacterized protein</fullName>
    </submittedName>
</protein>
<feature type="compositionally biased region" description="Basic and acidic residues" evidence="1">
    <location>
        <begin position="13"/>
        <end position="30"/>
    </location>
</feature>
<feature type="region of interest" description="Disordered" evidence="1">
    <location>
        <begin position="246"/>
        <end position="272"/>
    </location>
</feature>